<dbReference type="PANTHER" id="PTHR22953:SF153">
    <property type="entry name" value="PURPLE ACID PHOSPHATASE"/>
    <property type="match status" value="1"/>
</dbReference>
<dbReference type="KEGG" id="psyt:DSAG12_03797"/>
<feature type="transmembrane region" description="Helical" evidence="2">
    <location>
        <begin position="21"/>
        <end position="39"/>
    </location>
</feature>
<dbReference type="SUPFAM" id="SSF56300">
    <property type="entry name" value="Metallo-dependent phosphatases"/>
    <property type="match status" value="1"/>
</dbReference>
<dbReference type="SUPFAM" id="SSF49363">
    <property type="entry name" value="Purple acid phosphatase, N-terminal domain"/>
    <property type="match status" value="1"/>
</dbReference>
<evidence type="ECO:0000313" key="5">
    <source>
        <dbReference type="Proteomes" id="UP000321408"/>
    </source>
</evidence>
<dbReference type="EMBL" id="CP042905">
    <property type="protein sequence ID" value="QEE17959.1"/>
    <property type="molecule type" value="Genomic_DNA"/>
</dbReference>
<dbReference type="InterPro" id="IPR008963">
    <property type="entry name" value="Purple_acid_Pase-like_N"/>
</dbReference>
<dbReference type="Proteomes" id="UP000321408">
    <property type="component" value="Chromosome"/>
</dbReference>
<evidence type="ECO:0000256" key="2">
    <source>
        <dbReference type="SAM" id="Phobius"/>
    </source>
</evidence>
<dbReference type="InterPro" id="IPR029052">
    <property type="entry name" value="Metallo-depent_PP-like"/>
</dbReference>
<protein>
    <submittedName>
        <fullName evidence="4">Metallophosphoesterase</fullName>
    </submittedName>
</protein>
<dbReference type="AlphaFoldDB" id="A0A5B9DF46"/>
<accession>A0A5B9DF46</accession>
<evidence type="ECO:0000256" key="1">
    <source>
        <dbReference type="ARBA" id="ARBA00022729"/>
    </source>
</evidence>
<evidence type="ECO:0000313" key="4">
    <source>
        <dbReference type="EMBL" id="QEE17959.1"/>
    </source>
</evidence>
<organism evidence="4 5">
    <name type="scientific">Promethearchaeum syntrophicum</name>
    <dbReference type="NCBI Taxonomy" id="2594042"/>
    <lineage>
        <taxon>Archaea</taxon>
        <taxon>Promethearchaeati</taxon>
        <taxon>Promethearchaeota</taxon>
        <taxon>Promethearchaeia</taxon>
        <taxon>Promethearchaeales</taxon>
        <taxon>Promethearchaeaceae</taxon>
        <taxon>Promethearchaeum</taxon>
    </lineage>
</organism>
<dbReference type="InterPro" id="IPR004843">
    <property type="entry name" value="Calcineurin-like_PHP"/>
</dbReference>
<dbReference type="Pfam" id="PF00149">
    <property type="entry name" value="Metallophos"/>
    <property type="match status" value="1"/>
</dbReference>
<feature type="domain" description="Calcineurin-like phosphoesterase" evidence="3">
    <location>
        <begin position="230"/>
        <end position="436"/>
    </location>
</feature>
<keyword evidence="1" id="KW-0732">Signal</keyword>
<keyword evidence="5" id="KW-1185">Reference proteome</keyword>
<dbReference type="OrthoDB" id="7513at2157"/>
<sequence>MSINLEKNKPSKANFRVLNQILLSLVFFSILIIEFVLFIDFSGDNFFPGTKFDFFGIEMAILPILIIVCLFLTSVSTIGLIFSLKIIVSGKKKSEIKRYKAPIIAFFLILGIGLISLQYYYPIWPGDLGIPPKFGPYIGLYGENDMIISWDCNQEETFTLLWGTEMDNLSNEKLSSIQNWIDNDKIFHHTVIFDSLNSGNDYYYSIPQFSKEIYSFKTAPSFDSGENVVFTIVGDTQAGFAIPKKNINLMLSDPDGLDFTCIAGDLVNRGDKINEWARLFNKKTYGRITSSIPWMNAPGNHETYCENVGCGFRENYKLFFQYDYPGNKIILNDTPDYGLYYSYNYSNVHMIALDNFQNETYTRSQGKSTGSSFTTAQLEWLEDDLSRNSDMWKFVYFHVPMFSMADSGPNIDIINQLEPIFEKYQVDAVFSGHDHYFDSFLVNSTYHFVVGGGGVSIEPMMDQEKFGDLAWLDSQLNVSETEGQFDQVFGSEYQLFGELCNHYLKIKVQGDTATFTAIRSSDGSTIIEYILE</sequence>
<proteinExistence type="predicted"/>
<feature type="transmembrane region" description="Helical" evidence="2">
    <location>
        <begin position="103"/>
        <end position="121"/>
    </location>
</feature>
<reference evidence="4 5" key="1">
    <citation type="journal article" date="2020" name="Nature">
        <title>Isolation of an archaeon at the prokaryote-eukaryote interface.</title>
        <authorList>
            <person name="Imachi H."/>
            <person name="Nobu M.K."/>
            <person name="Nakahara N."/>
            <person name="Morono Y."/>
            <person name="Ogawara M."/>
            <person name="Takaki Y."/>
            <person name="Takano Y."/>
            <person name="Uematsu K."/>
            <person name="Ikuta T."/>
            <person name="Ito M."/>
            <person name="Matsui Y."/>
            <person name="Miyazaki M."/>
            <person name="Murata K."/>
            <person name="Saito Y."/>
            <person name="Sakai S."/>
            <person name="Song C."/>
            <person name="Tasumi E."/>
            <person name="Yamanaka Y."/>
            <person name="Yamaguchi T."/>
            <person name="Kamagata Y."/>
            <person name="Tamaki H."/>
            <person name="Takai K."/>
        </authorList>
    </citation>
    <scope>NUCLEOTIDE SEQUENCE [LARGE SCALE GENOMIC DNA]</scope>
    <source>
        <strain evidence="4 5">MK-D1</strain>
    </source>
</reference>
<dbReference type="InterPro" id="IPR039331">
    <property type="entry name" value="PAPs-like"/>
</dbReference>
<dbReference type="GO" id="GO:0003993">
    <property type="term" value="F:acid phosphatase activity"/>
    <property type="evidence" value="ECO:0007669"/>
    <property type="project" value="InterPro"/>
</dbReference>
<feature type="transmembrane region" description="Helical" evidence="2">
    <location>
        <begin position="59"/>
        <end position="82"/>
    </location>
</feature>
<gene>
    <name evidence="4" type="ORF">DSAG12_03797</name>
</gene>
<dbReference type="GeneID" id="41331765"/>
<dbReference type="Gene3D" id="3.60.21.10">
    <property type="match status" value="1"/>
</dbReference>
<keyword evidence="2" id="KW-1133">Transmembrane helix</keyword>
<dbReference type="Gene3D" id="2.60.40.380">
    <property type="entry name" value="Purple acid phosphatase-like, N-terminal"/>
    <property type="match status" value="1"/>
</dbReference>
<dbReference type="RefSeq" id="WP_147664836.1">
    <property type="nucleotide sequence ID" value="NZ_CP042905.2"/>
</dbReference>
<evidence type="ECO:0000259" key="3">
    <source>
        <dbReference type="Pfam" id="PF00149"/>
    </source>
</evidence>
<name>A0A5B9DF46_9ARCH</name>
<dbReference type="CDD" id="cd00838">
    <property type="entry name" value="MPP_superfamily"/>
    <property type="match status" value="1"/>
</dbReference>
<dbReference type="PANTHER" id="PTHR22953">
    <property type="entry name" value="ACID PHOSPHATASE RELATED"/>
    <property type="match status" value="1"/>
</dbReference>
<dbReference type="GO" id="GO:0046872">
    <property type="term" value="F:metal ion binding"/>
    <property type="evidence" value="ECO:0007669"/>
    <property type="project" value="InterPro"/>
</dbReference>
<keyword evidence="2" id="KW-0472">Membrane</keyword>
<keyword evidence="2" id="KW-0812">Transmembrane</keyword>
<reference evidence="4 5" key="2">
    <citation type="journal article" date="2024" name="Int. J. Syst. Evol. Microbiol.">
        <title>Promethearchaeum syntrophicum gen. nov., sp. nov., an anaerobic, obligately syntrophic archaeon, the first isolate of the lineage 'Asgard' archaea, and proposal of the new archaeal phylum Promethearchaeota phyl. nov. and kingdom Promethearchaeati regn. nov.</title>
        <authorList>
            <person name="Imachi H."/>
            <person name="Nobu M.K."/>
            <person name="Kato S."/>
            <person name="Takaki Y."/>
            <person name="Miyazaki M."/>
            <person name="Miyata M."/>
            <person name="Ogawara M."/>
            <person name="Saito Y."/>
            <person name="Sakai S."/>
            <person name="Tahara Y.O."/>
            <person name="Takano Y."/>
            <person name="Tasumi E."/>
            <person name="Uematsu K."/>
            <person name="Yoshimura T."/>
            <person name="Itoh T."/>
            <person name="Ohkuma M."/>
            <person name="Takai K."/>
        </authorList>
    </citation>
    <scope>NUCLEOTIDE SEQUENCE [LARGE SCALE GENOMIC DNA]</scope>
    <source>
        <strain evidence="4 5">MK-D1</strain>
    </source>
</reference>